<comment type="function">
    <text evidence="10">One of several proteins that assist in the late maturation steps of the functional core of the 30S ribosomal subunit. Helps release RbfA from mature subunits. May play a role in the assembly of ribosomal proteins into the subunit. Circularly permuted GTPase that catalyzes slow GTP hydrolysis, GTPase activity is stimulated by the 30S ribosomal subunit.</text>
</comment>
<dbReference type="CDD" id="cd04466">
    <property type="entry name" value="S1_YloQ_GTPase"/>
    <property type="match status" value="1"/>
</dbReference>
<dbReference type="PANTHER" id="PTHR32120">
    <property type="entry name" value="SMALL RIBOSOMAL SUBUNIT BIOGENESIS GTPASE RSGA"/>
    <property type="match status" value="1"/>
</dbReference>
<accession>A0ABX1MQQ4</accession>
<organism evidence="13 14">
    <name type="scientific">Aromatoleum petrolei</name>
    <dbReference type="NCBI Taxonomy" id="76116"/>
    <lineage>
        <taxon>Bacteria</taxon>
        <taxon>Pseudomonadati</taxon>
        <taxon>Pseudomonadota</taxon>
        <taxon>Betaproteobacteria</taxon>
        <taxon>Rhodocyclales</taxon>
        <taxon>Rhodocyclaceae</taxon>
        <taxon>Aromatoleum</taxon>
    </lineage>
</organism>
<dbReference type="InterPro" id="IPR027417">
    <property type="entry name" value="P-loop_NTPase"/>
</dbReference>
<comment type="similarity">
    <text evidence="10">Belongs to the TRAFAC class YlqF/YawG GTPase family. RsgA subfamily.</text>
</comment>
<evidence type="ECO:0000256" key="6">
    <source>
        <dbReference type="ARBA" id="ARBA00022801"/>
    </source>
</evidence>
<keyword evidence="9 10" id="KW-0342">GTP-binding</keyword>
<dbReference type="Proteomes" id="UP000652074">
    <property type="component" value="Unassembled WGS sequence"/>
</dbReference>
<protein>
    <recommendedName>
        <fullName evidence="10">Small ribosomal subunit biogenesis GTPase RsgA</fullName>
        <ecNumber evidence="10">3.6.1.-</ecNumber>
    </recommendedName>
</protein>
<dbReference type="InterPro" id="IPR030378">
    <property type="entry name" value="G_CP_dom"/>
</dbReference>
<evidence type="ECO:0000256" key="10">
    <source>
        <dbReference type="HAMAP-Rule" id="MF_01820"/>
    </source>
</evidence>
<evidence type="ECO:0000256" key="1">
    <source>
        <dbReference type="ARBA" id="ARBA00022490"/>
    </source>
</evidence>
<evidence type="ECO:0000256" key="4">
    <source>
        <dbReference type="ARBA" id="ARBA00022730"/>
    </source>
</evidence>
<dbReference type="Pfam" id="PF03193">
    <property type="entry name" value="RsgA_GTPase"/>
    <property type="match status" value="1"/>
</dbReference>
<dbReference type="PROSITE" id="PS51721">
    <property type="entry name" value="G_CP"/>
    <property type="match status" value="1"/>
</dbReference>
<keyword evidence="14" id="KW-1185">Reference proteome</keyword>
<feature type="binding site" evidence="10">
    <location>
        <begin position="130"/>
        <end position="133"/>
    </location>
    <ligand>
        <name>GTP</name>
        <dbReference type="ChEBI" id="CHEBI:37565"/>
    </ligand>
</feature>
<evidence type="ECO:0000256" key="8">
    <source>
        <dbReference type="ARBA" id="ARBA00022884"/>
    </source>
</evidence>
<dbReference type="InterPro" id="IPR012340">
    <property type="entry name" value="NA-bd_OB-fold"/>
</dbReference>
<keyword evidence="6 10" id="KW-0378">Hydrolase</keyword>
<feature type="binding site" evidence="10">
    <location>
        <position position="274"/>
    </location>
    <ligand>
        <name>Zn(2+)</name>
        <dbReference type="ChEBI" id="CHEBI:29105"/>
    </ligand>
</feature>
<keyword evidence="1 10" id="KW-0963">Cytoplasm</keyword>
<evidence type="ECO:0000259" key="11">
    <source>
        <dbReference type="PROSITE" id="PS50936"/>
    </source>
</evidence>
<keyword evidence="7 10" id="KW-0862">Zinc</keyword>
<dbReference type="SUPFAM" id="SSF52540">
    <property type="entry name" value="P-loop containing nucleoside triphosphate hydrolases"/>
    <property type="match status" value="1"/>
</dbReference>
<feature type="domain" description="CP-type G" evidence="12">
    <location>
        <begin position="75"/>
        <end position="237"/>
    </location>
</feature>
<sequence>MSKPRQKHGTALEGVIVAAFGRQYEVVVAGQTGQETNRLKCYPRGKKSSFACGDEVEIEATGSDQGVITALKPRRNLLWRSDAFREKLIAANLSQVVLVTATEPGFSDLLISRCIAAAESQHLRTLIVLNKADLAQSLPAAHRMLAPFERLGYEVIELSARAGADELRPYLAGQRSIFVGQSGMGKSTLTNALIPEARAATREISEALNSGKHTTTFARLYPLDGGWLIDSPGLQAFGLAHLTPDELAASFVEFQDHLGKCRFRDCRHESEPGCALQAALASGAIDARRFDHYRLIRDEIREAKRLSQGW</sequence>
<dbReference type="InterPro" id="IPR031944">
    <property type="entry name" value="RsgA_N"/>
</dbReference>
<evidence type="ECO:0000256" key="3">
    <source>
        <dbReference type="ARBA" id="ARBA00022723"/>
    </source>
</evidence>
<dbReference type="Gene3D" id="1.10.40.50">
    <property type="entry name" value="Probable gtpase engc, domain 3"/>
    <property type="match status" value="1"/>
</dbReference>
<keyword evidence="5 10" id="KW-0547">Nucleotide-binding</keyword>
<feature type="binding site" evidence="10">
    <location>
        <begin position="180"/>
        <end position="188"/>
    </location>
    <ligand>
        <name>GTP</name>
        <dbReference type="ChEBI" id="CHEBI:37565"/>
    </ligand>
</feature>
<feature type="binding site" evidence="10">
    <location>
        <position position="268"/>
    </location>
    <ligand>
        <name>Zn(2+)</name>
        <dbReference type="ChEBI" id="CHEBI:29105"/>
    </ligand>
</feature>
<evidence type="ECO:0000313" key="13">
    <source>
        <dbReference type="EMBL" id="NMF88329.1"/>
    </source>
</evidence>
<comment type="subunit">
    <text evidence="10">Monomer. Associates with 30S ribosomal subunit, binds 16S rRNA.</text>
</comment>
<feature type="binding site" evidence="10">
    <location>
        <position position="261"/>
    </location>
    <ligand>
        <name>Zn(2+)</name>
        <dbReference type="ChEBI" id="CHEBI:29105"/>
    </ligand>
</feature>
<dbReference type="SUPFAM" id="SSF50249">
    <property type="entry name" value="Nucleic acid-binding proteins"/>
    <property type="match status" value="1"/>
</dbReference>
<comment type="cofactor">
    <cofactor evidence="10">
        <name>Zn(2+)</name>
        <dbReference type="ChEBI" id="CHEBI:29105"/>
    </cofactor>
    <text evidence="10">Binds 1 zinc ion per subunit.</text>
</comment>
<evidence type="ECO:0000259" key="12">
    <source>
        <dbReference type="PROSITE" id="PS51721"/>
    </source>
</evidence>
<evidence type="ECO:0000256" key="2">
    <source>
        <dbReference type="ARBA" id="ARBA00022517"/>
    </source>
</evidence>
<dbReference type="CDD" id="cd01854">
    <property type="entry name" value="YjeQ_EngC"/>
    <property type="match status" value="1"/>
</dbReference>
<feature type="domain" description="EngC GTPase" evidence="11">
    <location>
        <begin position="91"/>
        <end position="235"/>
    </location>
</feature>
<keyword evidence="8 10" id="KW-0694">RNA-binding</keyword>
<keyword evidence="3 10" id="KW-0479">Metal-binding</keyword>
<dbReference type="NCBIfam" id="TIGR00157">
    <property type="entry name" value="ribosome small subunit-dependent GTPase A"/>
    <property type="match status" value="1"/>
</dbReference>
<dbReference type="Gene3D" id="2.40.50.140">
    <property type="entry name" value="Nucleic acid-binding proteins"/>
    <property type="match status" value="1"/>
</dbReference>
<evidence type="ECO:0000256" key="9">
    <source>
        <dbReference type="ARBA" id="ARBA00023134"/>
    </source>
</evidence>
<comment type="caution">
    <text evidence="13">The sequence shown here is derived from an EMBL/GenBank/DDBJ whole genome shotgun (WGS) entry which is preliminary data.</text>
</comment>
<dbReference type="Gene3D" id="3.40.50.300">
    <property type="entry name" value="P-loop containing nucleotide triphosphate hydrolases"/>
    <property type="match status" value="1"/>
</dbReference>
<feature type="binding site" evidence="10">
    <location>
        <position position="266"/>
    </location>
    <ligand>
        <name>Zn(2+)</name>
        <dbReference type="ChEBI" id="CHEBI:29105"/>
    </ligand>
</feature>
<reference evidence="13 14" key="1">
    <citation type="submission" date="2019-12" db="EMBL/GenBank/DDBJ databases">
        <title>Comparative genomics gives insights into the taxonomy of the Azoarcus-Aromatoleum group and reveals separate origins of nif in the plant-associated Azoarcus and non-plant-associated Aromatoleum sub-groups.</title>
        <authorList>
            <person name="Lafos M."/>
            <person name="Maluk M."/>
            <person name="Batista M."/>
            <person name="Junghare M."/>
            <person name="Carmona M."/>
            <person name="Faoro H."/>
            <person name="Cruz L.M."/>
            <person name="Battistoni F."/>
            <person name="De Souza E."/>
            <person name="Pedrosa F."/>
            <person name="Chen W.-M."/>
            <person name="Poole P.S."/>
            <person name="Dixon R.A."/>
            <person name="James E.K."/>
        </authorList>
    </citation>
    <scope>NUCLEOTIDE SEQUENCE [LARGE SCALE GENOMIC DNA]</scope>
    <source>
        <strain evidence="13 14">ToN1</strain>
    </source>
</reference>
<comment type="subcellular location">
    <subcellularLocation>
        <location evidence="10">Cytoplasm</location>
    </subcellularLocation>
</comment>
<evidence type="ECO:0000256" key="5">
    <source>
        <dbReference type="ARBA" id="ARBA00022741"/>
    </source>
</evidence>
<dbReference type="InterPro" id="IPR004881">
    <property type="entry name" value="Ribosome_biogen_GTPase_RsgA"/>
</dbReference>
<proteinExistence type="inferred from homology"/>
<dbReference type="EMBL" id="WTVR01000011">
    <property type="protein sequence ID" value="NMF88329.1"/>
    <property type="molecule type" value="Genomic_DNA"/>
</dbReference>
<dbReference type="PROSITE" id="PS50936">
    <property type="entry name" value="ENGC_GTPASE"/>
    <property type="match status" value="1"/>
</dbReference>
<keyword evidence="4 10" id="KW-0699">rRNA-binding</keyword>
<dbReference type="HAMAP" id="MF_01820">
    <property type="entry name" value="GTPase_RsgA"/>
    <property type="match status" value="1"/>
</dbReference>
<evidence type="ECO:0000256" key="7">
    <source>
        <dbReference type="ARBA" id="ARBA00022833"/>
    </source>
</evidence>
<dbReference type="InterPro" id="IPR010914">
    <property type="entry name" value="RsgA_GTPase_dom"/>
</dbReference>
<dbReference type="EC" id="3.6.1.-" evidence="10"/>
<dbReference type="RefSeq" id="WP_169205751.1">
    <property type="nucleotide sequence ID" value="NZ_CP059560.1"/>
</dbReference>
<name>A0ABX1MQQ4_9RHOO</name>
<keyword evidence="2 10" id="KW-0690">Ribosome biogenesis</keyword>
<evidence type="ECO:0000313" key="14">
    <source>
        <dbReference type="Proteomes" id="UP000652074"/>
    </source>
</evidence>
<gene>
    <name evidence="10 13" type="primary">rsgA</name>
    <name evidence="13" type="ORF">GPA26_07505</name>
</gene>
<dbReference type="PANTHER" id="PTHR32120:SF11">
    <property type="entry name" value="SMALL RIBOSOMAL SUBUNIT BIOGENESIS GTPASE RSGA 1, MITOCHONDRIAL-RELATED"/>
    <property type="match status" value="1"/>
</dbReference>